<gene>
    <name evidence="9" type="ORF">HPP92_016991</name>
</gene>
<feature type="transmembrane region" description="Helical" evidence="8">
    <location>
        <begin position="371"/>
        <end position="389"/>
    </location>
</feature>
<dbReference type="AlphaFoldDB" id="A0A835QFT5"/>
<evidence type="ECO:0000313" key="10">
    <source>
        <dbReference type="Proteomes" id="UP000639772"/>
    </source>
</evidence>
<dbReference type="PANTHER" id="PTHR24064">
    <property type="entry name" value="SOLUTE CARRIER FAMILY 22 MEMBER"/>
    <property type="match status" value="1"/>
</dbReference>
<feature type="transmembrane region" description="Helical" evidence="8">
    <location>
        <begin position="258"/>
        <end position="280"/>
    </location>
</feature>
<keyword evidence="2" id="KW-0813">Transport</keyword>
<dbReference type="GO" id="GO:0006817">
    <property type="term" value="P:phosphate ion transport"/>
    <property type="evidence" value="ECO:0007669"/>
    <property type="project" value="UniProtKB-KW"/>
</dbReference>
<evidence type="ECO:0000256" key="7">
    <source>
        <dbReference type="ARBA" id="ARBA00032043"/>
    </source>
</evidence>
<comment type="caution">
    <text evidence="9">The sequence shown here is derived from an EMBL/GenBank/DDBJ whole genome shotgun (WGS) entry which is preliminary data.</text>
</comment>
<protein>
    <recommendedName>
        <fullName evidence="7">H(+)/Pi cotransporter</fullName>
    </recommendedName>
</protein>
<evidence type="ECO:0000256" key="3">
    <source>
        <dbReference type="ARBA" id="ARBA00022692"/>
    </source>
</evidence>
<dbReference type="InterPro" id="IPR036259">
    <property type="entry name" value="MFS_trans_sf"/>
</dbReference>
<feature type="transmembrane region" description="Helical" evidence="8">
    <location>
        <begin position="226"/>
        <end position="246"/>
    </location>
</feature>
<keyword evidence="4" id="KW-0769">Symport</keyword>
<dbReference type="InterPro" id="IPR005828">
    <property type="entry name" value="MFS_sugar_transport-like"/>
</dbReference>
<dbReference type="Gene3D" id="1.20.1250.20">
    <property type="entry name" value="MFS general substrate transporter like domains"/>
    <property type="match status" value="1"/>
</dbReference>
<keyword evidence="6 8" id="KW-0472">Membrane</keyword>
<dbReference type="Pfam" id="PF00083">
    <property type="entry name" value="Sugar_tr"/>
    <property type="match status" value="1"/>
</dbReference>
<dbReference type="EMBL" id="JADCNM010000008">
    <property type="protein sequence ID" value="KAG0472445.1"/>
    <property type="molecule type" value="Genomic_DNA"/>
</dbReference>
<proteinExistence type="predicted"/>
<keyword evidence="3 8" id="KW-0812">Transmembrane</keyword>
<sequence length="431" mass="47204">MDVRRPAKLYQRLHRCPSAVALHLAFPALPPSPPPATCARPLAASSSPPCGLPPRPQGNPFLTSFAMSIFCCPHRLLLNITVYAALRFACGFARSTVGTTCLRPLHRARLRRWRNTVSIFNFFCFTSGFLSFPPSLHLNRASSWGSVSLDVHPSIFCSILIYFFVQESPRWLLVKGRTEEAIKTLRKVSSSKEEVNFAELAEVATAEEQSNDAFSAARIIWGTPWAFRRLAVVMVVCFGIGMVYYGMPLNLGNLDGNLYLSVTLNALAELPSSLASFVIVRGMNRRSSTVVLTSSSGICSLVCAAHDRGWPEMAASGSVHRSMHGVRFDFVIRPGAVSDLREEHGYIGDAASGGVRRGGGPVAGGGGERKGFMTFVVFGLVILFTGLFACCLPETRSIGLTDTMEEEESRLKVARKQIHDLKYCPIPLERK</sequence>
<name>A0A835QFT5_VANPL</name>
<dbReference type="SUPFAM" id="SSF103473">
    <property type="entry name" value="MFS general substrate transporter"/>
    <property type="match status" value="1"/>
</dbReference>
<accession>A0A835QFT5</accession>
<organism evidence="9 10">
    <name type="scientific">Vanilla planifolia</name>
    <name type="common">Vanilla</name>
    <dbReference type="NCBI Taxonomy" id="51239"/>
    <lineage>
        <taxon>Eukaryota</taxon>
        <taxon>Viridiplantae</taxon>
        <taxon>Streptophyta</taxon>
        <taxon>Embryophyta</taxon>
        <taxon>Tracheophyta</taxon>
        <taxon>Spermatophyta</taxon>
        <taxon>Magnoliopsida</taxon>
        <taxon>Liliopsida</taxon>
        <taxon>Asparagales</taxon>
        <taxon>Orchidaceae</taxon>
        <taxon>Vanilloideae</taxon>
        <taxon>Vanilleae</taxon>
        <taxon>Vanilla</taxon>
    </lineage>
</organism>
<dbReference type="GO" id="GO:0015293">
    <property type="term" value="F:symporter activity"/>
    <property type="evidence" value="ECO:0007669"/>
    <property type="project" value="UniProtKB-KW"/>
</dbReference>
<evidence type="ECO:0000256" key="5">
    <source>
        <dbReference type="ARBA" id="ARBA00022989"/>
    </source>
</evidence>
<evidence type="ECO:0000256" key="1">
    <source>
        <dbReference type="ARBA" id="ARBA00004141"/>
    </source>
</evidence>
<evidence type="ECO:0000256" key="8">
    <source>
        <dbReference type="SAM" id="Phobius"/>
    </source>
</evidence>
<dbReference type="OrthoDB" id="5296287at2759"/>
<reference evidence="9 10" key="1">
    <citation type="journal article" date="2020" name="Nat. Food">
        <title>A phased Vanilla planifolia genome enables genetic improvement of flavour and production.</title>
        <authorList>
            <person name="Hasing T."/>
            <person name="Tang H."/>
            <person name="Brym M."/>
            <person name="Khazi F."/>
            <person name="Huang T."/>
            <person name="Chambers A.H."/>
        </authorList>
    </citation>
    <scope>NUCLEOTIDE SEQUENCE [LARGE SCALE GENOMIC DNA]</scope>
    <source>
        <tissue evidence="9">Leaf</tissue>
    </source>
</reference>
<keyword evidence="2" id="KW-0592">Phosphate transport</keyword>
<evidence type="ECO:0000256" key="4">
    <source>
        <dbReference type="ARBA" id="ARBA00022847"/>
    </source>
</evidence>
<evidence type="ECO:0000313" key="9">
    <source>
        <dbReference type="EMBL" id="KAG0472445.1"/>
    </source>
</evidence>
<evidence type="ECO:0000256" key="2">
    <source>
        <dbReference type="ARBA" id="ARBA00022592"/>
    </source>
</evidence>
<dbReference type="GO" id="GO:0016020">
    <property type="term" value="C:membrane"/>
    <property type="evidence" value="ECO:0007669"/>
    <property type="project" value="UniProtKB-SubCell"/>
</dbReference>
<feature type="transmembrane region" description="Helical" evidence="8">
    <location>
        <begin position="144"/>
        <end position="165"/>
    </location>
</feature>
<comment type="subcellular location">
    <subcellularLocation>
        <location evidence="1">Membrane</location>
        <topology evidence="1">Multi-pass membrane protein</topology>
    </subcellularLocation>
</comment>
<keyword evidence="5 8" id="KW-1133">Transmembrane helix</keyword>
<evidence type="ECO:0000256" key="6">
    <source>
        <dbReference type="ARBA" id="ARBA00023136"/>
    </source>
</evidence>
<feature type="transmembrane region" description="Helical" evidence="8">
    <location>
        <begin position="113"/>
        <end position="132"/>
    </location>
</feature>
<dbReference type="Proteomes" id="UP000639772">
    <property type="component" value="Unassembled WGS sequence"/>
</dbReference>